<evidence type="ECO:0000256" key="2">
    <source>
        <dbReference type="ARBA" id="ARBA00022448"/>
    </source>
</evidence>
<protein>
    <submittedName>
        <fullName evidence="11">ABC transporter</fullName>
    </submittedName>
</protein>
<dbReference type="PROSITE" id="PS50929">
    <property type="entry name" value="ABC_TM1F"/>
    <property type="match status" value="1"/>
</dbReference>
<dbReference type="PANTHER" id="PTHR43394:SF1">
    <property type="entry name" value="ATP-BINDING CASSETTE SUB-FAMILY B MEMBER 10, MITOCHONDRIAL"/>
    <property type="match status" value="1"/>
</dbReference>
<dbReference type="InterPro" id="IPR003593">
    <property type="entry name" value="AAA+_ATPase"/>
</dbReference>
<dbReference type="Gene3D" id="3.40.50.300">
    <property type="entry name" value="P-loop containing nucleotide triphosphate hydrolases"/>
    <property type="match status" value="1"/>
</dbReference>
<dbReference type="SUPFAM" id="SSF52540">
    <property type="entry name" value="P-loop containing nucleoside triphosphate hydrolases"/>
    <property type="match status" value="1"/>
</dbReference>
<dbReference type="GO" id="GO:0016887">
    <property type="term" value="F:ATP hydrolysis activity"/>
    <property type="evidence" value="ECO:0007669"/>
    <property type="project" value="InterPro"/>
</dbReference>
<dbReference type="EMBL" id="CP013213">
    <property type="protein sequence ID" value="AMC94111.1"/>
    <property type="molecule type" value="Genomic_DNA"/>
</dbReference>
<dbReference type="RefSeq" id="WP_067633509.1">
    <property type="nucleotide sequence ID" value="NZ_CP013213.1"/>
</dbReference>
<dbReference type="CDD" id="cd18547">
    <property type="entry name" value="ABC_6TM_Tm288_like"/>
    <property type="match status" value="1"/>
</dbReference>
<feature type="transmembrane region" description="Helical" evidence="8">
    <location>
        <begin position="183"/>
        <end position="200"/>
    </location>
</feature>
<dbReference type="InterPro" id="IPR003439">
    <property type="entry name" value="ABC_transporter-like_ATP-bd"/>
</dbReference>
<dbReference type="Pfam" id="PF00664">
    <property type="entry name" value="ABC_membrane"/>
    <property type="match status" value="1"/>
</dbReference>
<dbReference type="InterPro" id="IPR027417">
    <property type="entry name" value="P-loop_NTPase"/>
</dbReference>
<dbReference type="InterPro" id="IPR039421">
    <property type="entry name" value="Type_1_exporter"/>
</dbReference>
<dbReference type="PROSITE" id="PS00211">
    <property type="entry name" value="ABC_TRANSPORTER_1"/>
    <property type="match status" value="1"/>
</dbReference>
<evidence type="ECO:0000256" key="1">
    <source>
        <dbReference type="ARBA" id="ARBA00004651"/>
    </source>
</evidence>
<accession>A0A109UHF5</accession>
<dbReference type="Proteomes" id="UP000063781">
    <property type="component" value="Chromosome"/>
</dbReference>
<feature type="transmembrane region" description="Helical" evidence="8">
    <location>
        <begin position="75"/>
        <end position="99"/>
    </location>
</feature>
<evidence type="ECO:0000256" key="8">
    <source>
        <dbReference type="SAM" id="Phobius"/>
    </source>
</evidence>
<dbReference type="OrthoDB" id="9762778at2"/>
<dbReference type="SUPFAM" id="SSF90123">
    <property type="entry name" value="ABC transporter transmembrane region"/>
    <property type="match status" value="1"/>
</dbReference>
<evidence type="ECO:0000256" key="7">
    <source>
        <dbReference type="ARBA" id="ARBA00023136"/>
    </source>
</evidence>
<evidence type="ECO:0000256" key="6">
    <source>
        <dbReference type="ARBA" id="ARBA00022989"/>
    </source>
</evidence>
<dbReference type="FunFam" id="3.40.50.300:FF:000287">
    <property type="entry name" value="Multidrug ABC transporter ATP-binding protein"/>
    <property type="match status" value="1"/>
</dbReference>
<gene>
    <name evidence="11" type="ORF">AOC36_08955</name>
</gene>
<keyword evidence="12" id="KW-1185">Reference proteome</keyword>
<dbReference type="KEGG" id="erl:AOC36_08955"/>
<evidence type="ECO:0000256" key="3">
    <source>
        <dbReference type="ARBA" id="ARBA00022692"/>
    </source>
</evidence>
<keyword evidence="2" id="KW-0813">Transport</keyword>
<feature type="domain" description="ABC transporter" evidence="9">
    <location>
        <begin position="392"/>
        <end position="626"/>
    </location>
</feature>
<keyword evidence="7 8" id="KW-0472">Membrane</keyword>
<evidence type="ECO:0000259" key="10">
    <source>
        <dbReference type="PROSITE" id="PS50929"/>
    </source>
</evidence>
<dbReference type="Gene3D" id="1.20.1560.10">
    <property type="entry name" value="ABC transporter type 1, transmembrane domain"/>
    <property type="match status" value="1"/>
</dbReference>
<dbReference type="Pfam" id="PF00005">
    <property type="entry name" value="ABC_tran"/>
    <property type="match status" value="1"/>
</dbReference>
<keyword evidence="5" id="KW-0067">ATP-binding</keyword>
<feature type="domain" description="ABC transmembrane type-1" evidence="10">
    <location>
        <begin position="36"/>
        <end position="326"/>
    </location>
</feature>
<dbReference type="SMART" id="SM00382">
    <property type="entry name" value="AAA"/>
    <property type="match status" value="1"/>
</dbReference>
<proteinExistence type="predicted"/>
<evidence type="ECO:0000259" key="9">
    <source>
        <dbReference type="PROSITE" id="PS50893"/>
    </source>
</evidence>
<dbReference type="GO" id="GO:0005886">
    <property type="term" value="C:plasma membrane"/>
    <property type="evidence" value="ECO:0007669"/>
    <property type="project" value="UniProtKB-SubCell"/>
</dbReference>
<dbReference type="PROSITE" id="PS50893">
    <property type="entry name" value="ABC_TRANSPORTER_2"/>
    <property type="match status" value="1"/>
</dbReference>
<dbReference type="STRING" id="1514105.AOC36_08955"/>
<evidence type="ECO:0000313" key="11">
    <source>
        <dbReference type="EMBL" id="AMC94111.1"/>
    </source>
</evidence>
<reference evidence="11 12" key="1">
    <citation type="submission" date="2015-10" db="EMBL/GenBank/DDBJ databases">
        <title>Erysipelothrix larvae sp. LV19 isolated from the larval gut of the rhinoceros beetle, Trypoxylus dichotomus.</title>
        <authorList>
            <person name="Lim S."/>
            <person name="Kim B.-C."/>
        </authorList>
    </citation>
    <scope>NUCLEOTIDE SEQUENCE [LARGE SCALE GENOMIC DNA]</scope>
    <source>
        <strain evidence="11 12">LV19</strain>
    </source>
</reference>
<dbReference type="GO" id="GO:0005524">
    <property type="term" value="F:ATP binding"/>
    <property type="evidence" value="ECO:0007669"/>
    <property type="project" value="UniProtKB-KW"/>
</dbReference>
<keyword evidence="3 8" id="KW-0812">Transmembrane</keyword>
<dbReference type="InterPro" id="IPR011527">
    <property type="entry name" value="ABC1_TM_dom"/>
</dbReference>
<dbReference type="AlphaFoldDB" id="A0A109UHF5"/>
<dbReference type="InterPro" id="IPR036640">
    <property type="entry name" value="ABC1_TM_sf"/>
</dbReference>
<sequence>MSQRPRNVGRDGEKLDMNILKRLMSYVLSSYKKHYIVILICIVITSLASVMSSLFMKTLIDSYINPLMGVSNPNYGPLASALVTMAMIYGVGIISNFTYQKLLVIVSQGTMEKVRTDLFTHMETLPIRYFDTHSHGDIMSIYTNDTDTLRQVISQSIPQFISSSITIVSVGASMLFISVPLTLVTAFMVLVMQLVMRFIMSQSGRFFSIQQRQLGKENGYIEEMMEGAKVVKVFNHEEKAIEAFKEINDELANASYKANNFANILMPIVGNLGNISYVISSFVGGALAISGGSSLSIGGLASFLALNRSFNMPLSQISQQLNAVIMAMAGAKRIFDLLDQVPEVDDGIVTLVNASLDTQGELQEVVEETGIWAWKHVHPDGSIDYVKLTGDVRFHDVNFSYVKEKPVLHDVNLYAQPGQKIAFVGATGAGKTTITNLINRFYDIEEGSITYDGIDIKLIKKDDLRTSLGIVLQDTHLFTGTIEENIKYARPEATHEEVVAAAKLANAHTFIKHLEFGYDTLLSGDGSSLSQGQRQLLSIARAALANPPVLILDEATSSIDSRTEKLVQEGMDKLMSGRTTFVIAHRLSTIKNSHAIMVMDHGRIIERGDHTSLMGKRGTYYQLYTGLIEND</sequence>
<organism evidence="11 12">
    <name type="scientific">Erysipelothrix larvae</name>
    <dbReference type="NCBI Taxonomy" id="1514105"/>
    <lineage>
        <taxon>Bacteria</taxon>
        <taxon>Bacillati</taxon>
        <taxon>Bacillota</taxon>
        <taxon>Erysipelotrichia</taxon>
        <taxon>Erysipelotrichales</taxon>
        <taxon>Erysipelotrichaceae</taxon>
        <taxon>Erysipelothrix</taxon>
    </lineage>
</organism>
<keyword evidence="6 8" id="KW-1133">Transmembrane helix</keyword>
<evidence type="ECO:0000256" key="5">
    <source>
        <dbReference type="ARBA" id="ARBA00022840"/>
    </source>
</evidence>
<comment type="subcellular location">
    <subcellularLocation>
        <location evidence="1">Cell membrane</location>
        <topology evidence="1">Multi-pass membrane protein</topology>
    </subcellularLocation>
</comment>
<dbReference type="PANTHER" id="PTHR43394">
    <property type="entry name" value="ATP-DEPENDENT PERMEASE MDL1, MITOCHONDRIAL"/>
    <property type="match status" value="1"/>
</dbReference>
<evidence type="ECO:0000256" key="4">
    <source>
        <dbReference type="ARBA" id="ARBA00022741"/>
    </source>
</evidence>
<evidence type="ECO:0000313" key="12">
    <source>
        <dbReference type="Proteomes" id="UP000063781"/>
    </source>
</evidence>
<feature type="transmembrane region" description="Helical" evidence="8">
    <location>
        <begin position="34"/>
        <end position="55"/>
    </location>
</feature>
<keyword evidence="4" id="KW-0547">Nucleotide-binding</keyword>
<name>A0A109UHF5_9FIRM</name>
<dbReference type="GO" id="GO:0015421">
    <property type="term" value="F:ABC-type oligopeptide transporter activity"/>
    <property type="evidence" value="ECO:0007669"/>
    <property type="project" value="TreeGrafter"/>
</dbReference>
<dbReference type="CDD" id="cd03254">
    <property type="entry name" value="ABCC_Glucan_exporter_like"/>
    <property type="match status" value="1"/>
</dbReference>
<dbReference type="InterPro" id="IPR017871">
    <property type="entry name" value="ABC_transporter-like_CS"/>
</dbReference>